<feature type="transmembrane region" description="Helical" evidence="6">
    <location>
        <begin position="209"/>
        <end position="235"/>
    </location>
</feature>
<protein>
    <submittedName>
        <fullName evidence="8">Putative transporter protein</fullName>
    </submittedName>
</protein>
<evidence type="ECO:0000256" key="3">
    <source>
        <dbReference type="ARBA" id="ARBA00022692"/>
    </source>
</evidence>
<dbReference type="Gene3D" id="1.20.1250.20">
    <property type="entry name" value="MFS general substrate transporter like domains"/>
    <property type="match status" value="2"/>
</dbReference>
<proteinExistence type="predicted"/>
<feature type="domain" description="Major facilitator superfamily (MFS) profile" evidence="7">
    <location>
        <begin position="14"/>
        <end position="390"/>
    </location>
</feature>
<evidence type="ECO:0000313" key="8">
    <source>
        <dbReference type="EMBL" id="EKU48941.1"/>
    </source>
</evidence>
<dbReference type="GO" id="GO:0022857">
    <property type="term" value="F:transmembrane transporter activity"/>
    <property type="evidence" value="ECO:0007669"/>
    <property type="project" value="InterPro"/>
</dbReference>
<dbReference type="SUPFAM" id="SSF103473">
    <property type="entry name" value="MFS general substrate transporter"/>
    <property type="match status" value="1"/>
</dbReference>
<dbReference type="CDD" id="cd17489">
    <property type="entry name" value="MFS_YfcJ_like"/>
    <property type="match status" value="1"/>
</dbReference>
<dbReference type="InterPro" id="IPR020846">
    <property type="entry name" value="MFS_dom"/>
</dbReference>
<evidence type="ECO:0000256" key="5">
    <source>
        <dbReference type="ARBA" id="ARBA00023136"/>
    </source>
</evidence>
<feature type="transmembrane region" description="Helical" evidence="6">
    <location>
        <begin position="49"/>
        <end position="69"/>
    </location>
</feature>
<evidence type="ECO:0000256" key="2">
    <source>
        <dbReference type="ARBA" id="ARBA00022448"/>
    </source>
</evidence>
<dbReference type="PANTHER" id="PTHR23531">
    <property type="entry name" value="QUINOLENE RESISTANCE PROTEIN NORA"/>
    <property type="match status" value="1"/>
</dbReference>
<dbReference type="RefSeq" id="WP_009382816.1">
    <property type="nucleotide sequence ID" value="NZ_AMSQ01000005.1"/>
</dbReference>
<dbReference type="PROSITE" id="PS50850">
    <property type="entry name" value="MFS"/>
    <property type="match status" value="1"/>
</dbReference>
<keyword evidence="4 6" id="KW-1133">Transmembrane helix</keyword>
<feature type="transmembrane region" description="Helical" evidence="6">
    <location>
        <begin position="110"/>
        <end position="130"/>
    </location>
</feature>
<feature type="transmembrane region" description="Helical" evidence="6">
    <location>
        <begin position="247"/>
        <end position="266"/>
    </location>
</feature>
<feature type="transmembrane region" description="Helical" evidence="6">
    <location>
        <begin position="142"/>
        <end position="161"/>
    </location>
</feature>
<dbReference type="eggNOG" id="COG2814">
    <property type="taxonomic scope" value="Bacteria"/>
</dbReference>
<feature type="transmembrane region" description="Helical" evidence="6">
    <location>
        <begin position="367"/>
        <end position="385"/>
    </location>
</feature>
<dbReference type="Proteomes" id="UP000009885">
    <property type="component" value="Unassembled WGS sequence"/>
</dbReference>
<feature type="transmembrane region" description="Helical" evidence="6">
    <location>
        <begin position="15"/>
        <end position="37"/>
    </location>
</feature>
<sequence>MTITSKRETIWSKNFIINFAINFLVYLCMYLLIVIVASYASNHFNASDSLAGLVSGLFIVGSLIGRFITGRFVNSLGPKKILLIGLILLTITQFFYFIDHSIWILMLTRIVNGIATGVATTATGSLAAFIAPDSRKSESISLFSLSLVLGAAIGPFFGLLLSQIYPIQFLFILCIMLCMISFVLACFIHHHFETTPLTQADKQIRLNQFIAKEAIPVAFLMMLIGVGYAAILSFLQFFAEERDLVTASQYFFMFYALTSLFARPIVGRLMDQKSDNVVAYPSFIFFIISLFVLSMSHSSFMLLLAGALVGIGYGNLSSIFQAAAVKSVSPMKMGLATSTYFIGLDIGIGFGPYVLGFFTNQTGYGMMYFYLGILAIITMVLYYFLHGRKTAKQS</sequence>
<dbReference type="AlphaFoldDB" id="K9ASD3"/>
<dbReference type="InterPro" id="IPR036259">
    <property type="entry name" value="MFS_trans_sf"/>
</dbReference>
<reference evidence="8 9" key="1">
    <citation type="journal article" date="2013" name="Genome Announc.">
        <title>Genome Sequence of Staphylococcus massiliensis Strain S46, Isolated from the Surface of Healthy Human Skin.</title>
        <authorList>
            <person name="Srivastav R."/>
            <person name="Singh A."/>
            <person name="Jangir P.K."/>
            <person name="Kumari C."/>
            <person name="Muduli S."/>
            <person name="Sharma R."/>
        </authorList>
    </citation>
    <scope>NUCLEOTIDE SEQUENCE [LARGE SCALE GENOMIC DNA]</scope>
    <source>
        <strain evidence="8 9">S46</strain>
    </source>
</reference>
<evidence type="ECO:0000256" key="1">
    <source>
        <dbReference type="ARBA" id="ARBA00004651"/>
    </source>
</evidence>
<dbReference type="EMBL" id="AMSQ01000005">
    <property type="protein sequence ID" value="EKU48941.1"/>
    <property type="molecule type" value="Genomic_DNA"/>
</dbReference>
<dbReference type="InterPro" id="IPR052714">
    <property type="entry name" value="MFS_Exporter"/>
</dbReference>
<dbReference type="InterPro" id="IPR011701">
    <property type="entry name" value="MFS"/>
</dbReference>
<name>K9ASD3_9STAP</name>
<evidence type="ECO:0000313" key="9">
    <source>
        <dbReference type="Proteomes" id="UP000009885"/>
    </source>
</evidence>
<dbReference type="PATRIC" id="fig|1229783.3.peg.809"/>
<keyword evidence="3 6" id="KW-0812">Transmembrane</keyword>
<dbReference type="GO" id="GO:0005886">
    <property type="term" value="C:plasma membrane"/>
    <property type="evidence" value="ECO:0007669"/>
    <property type="project" value="UniProtKB-SubCell"/>
</dbReference>
<feature type="transmembrane region" description="Helical" evidence="6">
    <location>
        <begin position="167"/>
        <end position="188"/>
    </location>
</feature>
<comment type="subcellular location">
    <subcellularLocation>
        <location evidence="1">Cell membrane</location>
        <topology evidence="1">Multi-pass membrane protein</topology>
    </subcellularLocation>
</comment>
<dbReference type="OrthoDB" id="9814001at2"/>
<keyword evidence="5 6" id="KW-0472">Membrane</keyword>
<accession>K9ASD3</accession>
<dbReference type="STRING" id="1229783.C273_04020"/>
<feature type="transmembrane region" description="Helical" evidence="6">
    <location>
        <begin position="335"/>
        <end position="355"/>
    </location>
</feature>
<feature type="transmembrane region" description="Helical" evidence="6">
    <location>
        <begin position="302"/>
        <end position="323"/>
    </location>
</feature>
<gene>
    <name evidence="8" type="ORF">C273_04020</name>
</gene>
<organism evidence="8 9">
    <name type="scientific">Staphylococcus massiliensis S46</name>
    <dbReference type="NCBI Taxonomy" id="1229783"/>
    <lineage>
        <taxon>Bacteria</taxon>
        <taxon>Bacillati</taxon>
        <taxon>Bacillota</taxon>
        <taxon>Bacilli</taxon>
        <taxon>Bacillales</taxon>
        <taxon>Staphylococcaceae</taxon>
        <taxon>Staphylococcus</taxon>
    </lineage>
</organism>
<dbReference type="PANTHER" id="PTHR23531:SF1">
    <property type="entry name" value="QUINOLENE RESISTANCE PROTEIN NORA"/>
    <property type="match status" value="1"/>
</dbReference>
<keyword evidence="9" id="KW-1185">Reference proteome</keyword>
<evidence type="ECO:0000256" key="6">
    <source>
        <dbReference type="SAM" id="Phobius"/>
    </source>
</evidence>
<dbReference type="Pfam" id="PF07690">
    <property type="entry name" value="MFS_1"/>
    <property type="match status" value="1"/>
</dbReference>
<feature type="transmembrane region" description="Helical" evidence="6">
    <location>
        <begin position="278"/>
        <end position="296"/>
    </location>
</feature>
<evidence type="ECO:0000256" key="4">
    <source>
        <dbReference type="ARBA" id="ARBA00022989"/>
    </source>
</evidence>
<feature type="transmembrane region" description="Helical" evidence="6">
    <location>
        <begin position="81"/>
        <end position="98"/>
    </location>
</feature>
<evidence type="ECO:0000259" key="7">
    <source>
        <dbReference type="PROSITE" id="PS50850"/>
    </source>
</evidence>
<comment type="caution">
    <text evidence="8">The sequence shown here is derived from an EMBL/GenBank/DDBJ whole genome shotgun (WGS) entry which is preliminary data.</text>
</comment>
<keyword evidence="2" id="KW-0813">Transport</keyword>